<dbReference type="InterPro" id="IPR004360">
    <property type="entry name" value="Glyas_Fos-R_dOase_dom"/>
</dbReference>
<feature type="domain" description="VOC" evidence="1">
    <location>
        <begin position="4"/>
        <end position="129"/>
    </location>
</feature>
<keyword evidence="3" id="KW-1185">Reference proteome</keyword>
<dbReference type="InterPro" id="IPR029068">
    <property type="entry name" value="Glyas_Bleomycin-R_OHBP_Dase"/>
</dbReference>
<dbReference type="Pfam" id="PF00903">
    <property type="entry name" value="Glyoxalase"/>
    <property type="match status" value="1"/>
</dbReference>
<comment type="caution">
    <text evidence="2">The sequence shown here is derived from an EMBL/GenBank/DDBJ whole genome shotgun (WGS) entry which is preliminary data.</text>
</comment>
<accession>A0A931GJX7</accession>
<evidence type="ECO:0000259" key="1">
    <source>
        <dbReference type="PROSITE" id="PS51819"/>
    </source>
</evidence>
<sequence length="137" mass="14768">MPPTLNTIDIVVADMQAAIAFYARLGPAFTIDEAHPDHAGCDLPGGLHLMLDTESFRAATQTKARSRPTGDPRNFLAFQFDTPAAVDAKYAELTEAGHAGVTEPWDAFWGMRYATVTDPDGNGVDLYCPLPEQATAE</sequence>
<dbReference type="AlphaFoldDB" id="A0A931GJX7"/>
<evidence type="ECO:0000313" key="3">
    <source>
        <dbReference type="Proteomes" id="UP000614047"/>
    </source>
</evidence>
<dbReference type="PROSITE" id="PS51819">
    <property type="entry name" value="VOC"/>
    <property type="match status" value="1"/>
</dbReference>
<dbReference type="Gene3D" id="3.10.180.10">
    <property type="entry name" value="2,3-Dihydroxybiphenyl 1,2-Dioxygenase, domain 1"/>
    <property type="match status" value="1"/>
</dbReference>
<dbReference type="PANTHER" id="PTHR36503:SF3">
    <property type="entry name" value="BLR0126 PROTEIN"/>
    <property type="match status" value="1"/>
</dbReference>
<dbReference type="EMBL" id="JADOUA010000001">
    <property type="protein sequence ID" value="MBG6089687.1"/>
    <property type="molecule type" value="Genomic_DNA"/>
</dbReference>
<gene>
    <name evidence="2" type="ORF">IW256_003800</name>
</gene>
<dbReference type="InterPro" id="IPR037523">
    <property type="entry name" value="VOC_core"/>
</dbReference>
<organism evidence="2 3">
    <name type="scientific">Actinomadura viridis</name>
    <dbReference type="NCBI Taxonomy" id="58110"/>
    <lineage>
        <taxon>Bacteria</taxon>
        <taxon>Bacillati</taxon>
        <taxon>Actinomycetota</taxon>
        <taxon>Actinomycetes</taxon>
        <taxon>Streptosporangiales</taxon>
        <taxon>Thermomonosporaceae</taxon>
        <taxon>Actinomadura</taxon>
    </lineage>
</organism>
<dbReference type="RefSeq" id="WP_307828950.1">
    <property type="nucleotide sequence ID" value="NZ_BAABES010000010.1"/>
</dbReference>
<dbReference type="SUPFAM" id="SSF54593">
    <property type="entry name" value="Glyoxalase/Bleomycin resistance protein/Dihydroxybiphenyl dioxygenase"/>
    <property type="match status" value="1"/>
</dbReference>
<dbReference type="PANTHER" id="PTHR36503">
    <property type="entry name" value="BLR2520 PROTEIN"/>
    <property type="match status" value="1"/>
</dbReference>
<dbReference type="Proteomes" id="UP000614047">
    <property type="component" value="Unassembled WGS sequence"/>
</dbReference>
<name>A0A931GJX7_9ACTN</name>
<proteinExistence type="predicted"/>
<reference evidence="2" key="1">
    <citation type="submission" date="2020-11" db="EMBL/GenBank/DDBJ databases">
        <title>Sequencing the genomes of 1000 actinobacteria strains.</title>
        <authorList>
            <person name="Klenk H.-P."/>
        </authorList>
    </citation>
    <scope>NUCLEOTIDE SEQUENCE</scope>
    <source>
        <strain evidence="2">DSM 43175</strain>
    </source>
</reference>
<protein>
    <submittedName>
        <fullName evidence="2">Glyoxalase superfamily protein PhnB</fullName>
    </submittedName>
</protein>
<evidence type="ECO:0000313" key="2">
    <source>
        <dbReference type="EMBL" id="MBG6089687.1"/>
    </source>
</evidence>